<dbReference type="GeneID" id="108014038"/>
<dbReference type="PANTHER" id="PTHR12790:SF0">
    <property type="entry name" value="RNA POLYMERASE I-SPECIFIC TRANSCRIPTION INITIATION FACTOR RRN3-RELATED"/>
    <property type="match status" value="1"/>
</dbReference>
<gene>
    <name evidence="3" type="primary">LOC108014038</name>
</gene>
<keyword evidence="2" id="KW-1185">Reference proteome</keyword>
<name>A0AB39ZHS5_DROSZ</name>
<dbReference type="PANTHER" id="PTHR12790">
    <property type="entry name" value="TRANSCRIPTION INITIATION FACTOR IA RRN3"/>
    <property type="match status" value="1"/>
</dbReference>
<accession>A0AB39ZHS5</accession>
<keyword evidence="3" id="KW-0396">Initiation factor</keyword>
<proteinExistence type="inferred from homology"/>
<evidence type="ECO:0000313" key="2">
    <source>
        <dbReference type="Proteomes" id="UP001652628"/>
    </source>
</evidence>
<dbReference type="GO" id="GO:0006361">
    <property type="term" value="P:transcription initiation at RNA polymerase I promoter"/>
    <property type="evidence" value="ECO:0007669"/>
    <property type="project" value="InterPro"/>
</dbReference>
<organism evidence="2 3">
    <name type="scientific">Drosophila suzukii</name>
    <name type="common">Spotted-wing drosophila fruit fly</name>
    <dbReference type="NCBI Taxonomy" id="28584"/>
    <lineage>
        <taxon>Eukaryota</taxon>
        <taxon>Metazoa</taxon>
        <taxon>Ecdysozoa</taxon>
        <taxon>Arthropoda</taxon>
        <taxon>Hexapoda</taxon>
        <taxon>Insecta</taxon>
        <taxon>Pterygota</taxon>
        <taxon>Neoptera</taxon>
        <taxon>Endopterygota</taxon>
        <taxon>Diptera</taxon>
        <taxon>Brachycera</taxon>
        <taxon>Muscomorpha</taxon>
        <taxon>Ephydroidea</taxon>
        <taxon>Drosophilidae</taxon>
        <taxon>Drosophila</taxon>
        <taxon>Sophophora</taxon>
    </lineage>
</organism>
<comment type="similarity">
    <text evidence="1">Belongs to the RRN3 family.</text>
</comment>
<keyword evidence="3" id="KW-0648">Protein biosynthesis</keyword>
<sequence length="582" mass="67465">MSIHTSRRGIPFNLFSNCLAIHNVRSDPKNRGLAESIRVALEEKKFQLIKEFTIFLCEAKLKDDEVLSILKDAKGVVQHLTPVFFQTVKALLSLNWKKRSSEIIEAYIEFYMDLLMTHNQYFPIGVSKLIEHWIPDKSDEFDCVKGCPSESSRIKLQPVHDVLNRILNAAPMTFEFVFKTITDKFPYYKKPAYVTAGYVFNVLWLIEYKPIFEEPMLQLVLKRFLLLDVNAPREEIGEETDDEDDSEDADTVFEMDDVSSYTKTEKTVKHPVGKTLDICLFMLYRFIDEKCRIHQNSTGEQRSTAKRIFNILLHIFDDTLLPSYDSHHVQFVLFYVTSIRAAYAKAFLDLLWQKVQNRQISKIIRHAAVGYMTSFLSRARFLRLSLVQGYLEKLSIWALTYIDDTSKNILTWSFGAHLVFYSVCETIFYLIASRARYLTDSSTDFHFLESLQLSRIAGCHLNPLRYCLASVATAFANVSRTYQLAYYYTVLHSSPRRKLPIVSVRGKRKTEEKLETIFPFNHYVLKLSMKYIEENFIVHQCKGTDNCVCGSTNKSLSIAPDDEEDDFIISDMLKHLELSTSQ</sequence>
<dbReference type="AlphaFoldDB" id="A0AB39ZHS5"/>
<evidence type="ECO:0000313" key="3">
    <source>
        <dbReference type="RefSeq" id="XP_016935544.1"/>
    </source>
</evidence>
<dbReference type="InterPro" id="IPR007991">
    <property type="entry name" value="RNA_pol_I_trans_ini_fac_RRN3"/>
</dbReference>
<dbReference type="GO" id="GO:0003743">
    <property type="term" value="F:translation initiation factor activity"/>
    <property type="evidence" value="ECO:0007669"/>
    <property type="project" value="UniProtKB-KW"/>
</dbReference>
<dbReference type="Proteomes" id="UP001652628">
    <property type="component" value="Chromosome X"/>
</dbReference>
<dbReference type="Pfam" id="PF05327">
    <property type="entry name" value="RRN3"/>
    <property type="match status" value="1"/>
</dbReference>
<dbReference type="GO" id="GO:0001042">
    <property type="term" value="F:RNA polymerase I core binding"/>
    <property type="evidence" value="ECO:0007669"/>
    <property type="project" value="TreeGrafter"/>
</dbReference>
<dbReference type="GO" id="GO:0001181">
    <property type="term" value="F:RNA polymerase I general transcription initiation factor activity"/>
    <property type="evidence" value="ECO:0007669"/>
    <property type="project" value="InterPro"/>
</dbReference>
<dbReference type="GO" id="GO:0005634">
    <property type="term" value="C:nucleus"/>
    <property type="evidence" value="ECO:0007669"/>
    <property type="project" value="TreeGrafter"/>
</dbReference>
<dbReference type="RefSeq" id="XP_016935544.1">
    <property type="nucleotide sequence ID" value="XM_017080055.4"/>
</dbReference>
<reference evidence="3" key="1">
    <citation type="submission" date="2025-08" db="UniProtKB">
        <authorList>
            <consortium name="RefSeq"/>
        </authorList>
    </citation>
    <scope>IDENTIFICATION</scope>
</reference>
<evidence type="ECO:0000256" key="1">
    <source>
        <dbReference type="ARBA" id="ARBA00010098"/>
    </source>
</evidence>
<protein>
    <submittedName>
        <fullName evidence="3">RNA polymerase I-specific transcription initiation factor RRN3 isoform X1</fullName>
    </submittedName>
</protein>